<organism evidence="2 3">
    <name type="scientific">Companilactobacillus nodensis DSM 19682 = JCM 14932 = NBRC 107160</name>
    <dbReference type="NCBI Taxonomy" id="1423775"/>
    <lineage>
        <taxon>Bacteria</taxon>
        <taxon>Bacillati</taxon>
        <taxon>Bacillota</taxon>
        <taxon>Bacilli</taxon>
        <taxon>Lactobacillales</taxon>
        <taxon>Lactobacillaceae</taxon>
        <taxon>Companilactobacillus</taxon>
    </lineage>
</organism>
<dbReference type="InterPro" id="IPR029039">
    <property type="entry name" value="Flavoprotein-like_sf"/>
</dbReference>
<dbReference type="Pfam" id="PF12682">
    <property type="entry name" value="Flavodoxin_4"/>
    <property type="match status" value="1"/>
</dbReference>
<dbReference type="GO" id="GO:0010181">
    <property type="term" value="F:FMN binding"/>
    <property type="evidence" value="ECO:0007669"/>
    <property type="project" value="InterPro"/>
</dbReference>
<dbReference type="eggNOG" id="COG0716">
    <property type="taxonomic scope" value="Bacteria"/>
</dbReference>
<evidence type="ECO:0000313" key="3">
    <source>
        <dbReference type="Proteomes" id="UP000051248"/>
    </source>
</evidence>
<evidence type="ECO:0000259" key="1">
    <source>
        <dbReference type="Pfam" id="PF12682"/>
    </source>
</evidence>
<dbReference type="AlphaFoldDB" id="A0A0R1K5X6"/>
<dbReference type="InterPro" id="IPR008254">
    <property type="entry name" value="Flavodoxin/NO_synth"/>
</dbReference>
<name>A0A0R1K5X6_9LACO</name>
<feature type="domain" description="Flavodoxin-like" evidence="1">
    <location>
        <begin position="21"/>
        <end position="99"/>
    </location>
</feature>
<dbReference type="Proteomes" id="UP000051248">
    <property type="component" value="Unassembled WGS sequence"/>
</dbReference>
<dbReference type="SUPFAM" id="SSF52218">
    <property type="entry name" value="Flavoproteins"/>
    <property type="match status" value="1"/>
</dbReference>
<proteinExistence type="predicted"/>
<evidence type="ECO:0000313" key="2">
    <source>
        <dbReference type="EMBL" id="KRK78648.1"/>
    </source>
</evidence>
<dbReference type="STRING" id="1423775.FD03_GL002425"/>
<comment type="caution">
    <text evidence="2">The sequence shown here is derived from an EMBL/GenBank/DDBJ whole genome shotgun (WGS) entry which is preliminary data.</text>
</comment>
<keyword evidence="3" id="KW-1185">Reference proteome</keyword>
<dbReference type="PATRIC" id="fig|1423775.4.peg.2468"/>
<protein>
    <recommendedName>
        <fullName evidence="1">Flavodoxin-like domain-containing protein</fullName>
    </recommendedName>
</protein>
<dbReference type="PANTHER" id="PTHR39201">
    <property type="entry name" value="EXPORTED PROTEIN-RELATED"/>
    <property type="match status" value="1"/>
</dbReference>
<dbReference type="PANTHER" id="PTHR39201:SF1">
    <property type="entry name" value="FLAVODOXIN-LIKE DOMAIN-CONTAINING PROTEIN"/>
    <property type="match status" value="1"/>
</dbReference>
<reference evidence="2 3" key="1">
    <citation type="journal article" date="2015" name="Genome Announc.">
        <title>Expanding the biotechnology potential of lactobacilli through comparative genomics of 213 strains and associated genera.</title>
        <authorList>
            <person name="Sun Z."/>
            <person name="Harris H.M."/>
            <person name="McCann A."/>
            <person name="Guo C."/>
            <person name="Argimon S."/>
            <person name="Zhang W."/>
            <person name="Yang X."/>
            <person name="Jeffery I.B."/>
            <person name="Cooney J.C."/>
            <person name="Kagawa T.F."/>
            <person name="Liu W."/>
            <person name="Song Y."/>
            <person name="Salvetti E."/>
            <person name="Wrobel A."/>
            <person name="Rasinkangas P."/>
            <person name="Parkhill J."/>
            <person name="Rea M.C."/>
            <person name="O'Sullivan O."/>
            <person name="Ritari J."/>
            <person name="Douillard F.P."/>
            <person name="Paul Ross R."/>
            <person name="Yang R."/>
            <person name="Briner A.E."/>
            <person name="Felis G.E."/>
            <person name="de Vos W.M."/>
            <person name="Barrangou R."/>
            <person name="Klaenhammer T.R."/>
            <person name="Caufield P.W."/>
            <person name="Cui Y."/>
            <person name="Zhang H."/>
            <person name="O'Toole P.W."/>
        </authorList>
    </citation>
    <scope>NUCLEOTIDE SEQUENCE [LARGE SCALE GENOMIC DNA]</scope>
    <source>
        <strain evidence="2 3">DSM 19682</strain>
    </source>
</reference>
<accession>A0A0R1K5X6</accession>
<dbReference type="RefSeq" id="WP_051528066.1">
    <property type="nucleotide sequence ID" value="NZ_AZDZ01000022.1"/>
</dbReference>
<dbReference type="Gene3D" id="3.40.50.360">
    <property type="match status" value="1"/>
</dbReference>
<sequence>MKSVQAWPTNFDDLAALAQKQRDTNVHPEISSQINLDNYDKIYLGYPTWYGQPPMIINSFFDKFDLDDKTVVPFSTSGSSTFEITAPYVHSIVKDKNIKLENGFRANSEDEITNGLK</sequence>
<dbReference type="GO" id="GO:0016651">
    <property type="term" value="F:oxidoreductase activity, acting on NAD(P)H"/>
    <property type="evidence" value="ECO:0007669"/>
    <property type="project" value="UniProtKB-ARBA"/>
</dbReference>
<dbReference type="EMBL" id="AZDZ01000022">
    <property type="protein sequence ID" value="KRK78648.1"/>
    <property type="molecule type" value="Genomic_DNA"/>
</dbReference>
<gene>
    <name evidence="2" type="ORF">FD03_GL002425</name>
</gene>